<organism evidence="3 4">
    <name type="scientific">Plutella xylostella</name>
    <name type="common">Diamondback moth</name>
    <name type="synonym">Plutella maculipennis</name>
    <dbReference type="NCBI Taxonomy" id="51655"/>
    <lineage>
        <taxon>Eukaryota</taxon>
        <taxon>Metazoa</taxon>
        <taxon>Ecdysozoa</taxon>
        <taxon>Arthropoda</taxon>
        <taxon>Hexapoda</taxon>
        <taxon>Insecta</taxon>
        <taxon>Pterygota</taxon>
        <taxon>Neoptera</taxon>
        <taxon>Endopterygota</taxon>
        <taxon>Lepidoptera</taxon>
        <taxon>Glossata</taxon>
        <taxon>Ditrysia</taxon>
        <taxon>Yponomeutoidea</taxon>
        <taxon>Plutellidae</taxon>
        <taxon>Plutella</taxon>
    </lineage>
</organism>
<evidence type="ECO:0000259" key="2">
    <source>
        <dbReference type="PROSITE" id="PS50878"/>
    </source>
</evidence>
<dbReference type="InterPro" id="IPR043128">
    <property type="entry name" value="Rev_trsase/Diguanyl_cyclase"/>
</dbReference>
<dbReference type="AlphaFoldDB" id="A0A8S4G7I7"/>
<keyword evidence="4" id="KW-1185">Reference proteome</keyword>
<dbReference type="SUPFAM" id="SSF48726">
    <property type="entry name" value="Immunoglobulin"/>
    <property type="match status" value="1"/>
</dbReference>
<feature type="domain" description="Reverse transcriptase" evidence="2">
    <location>
        <begin position="298"/>
        <end position="570"/>
    </location>
</feature>
<dbReference type="Gene3D" id="3.30.70.270">
    <property type="match status" value="1"/>
</dbReference>
<dbReference type="PANTHER" id="PTHR47027">
    <property type="entry name" value="REVERSE TRANSCRIPTASE DOMAIN-CONTAINING PROTEIN"/>
    <property type="match status" value="1"/>
</dbReference>
<name>A0A8S4G7I7_PLUXY</name>
<evidence type="ECO:0000313" key="4">
    <source>
        <dbReference type="Proteomes" id="UP000653454"/>
    </source>
</evidence>
<dbReference type="InterPro" id="IPR036179">
    <property type="entry name" value="Ig-like_dom_sf"/>
</dbReference>
<dbReference type="InterPro" id="IPR007110">
    <property type="entry name" value="Ig-like_dom"/>
</dbReference>
<sequence length="871" mass="100077">MLNNNHIRHVNYLLATYPTRNPLPAGQQRLGALAGAGGGGGGGGGEVRERPYFDDVSPRNVTAVVGQSAVLRCRAKHIGNRTLTVDADIDNHWDSVKHTVKTTAVKVLGRKRNTKRRKWWNQDCEEIVKERRKCKIQAENNEEWVAKYKKVQTEARTIIKRAKRQHLDNIVRGMETLLRANESRKFYKEVSSCKKGYQPTAQFLEDDDGNLISDRDTIMTCWRDYFQQLLNCQPLEEQVPRSMEHNSEIVEPPTFEEVREAIMRLKNHKAPGIDDLPSELWKYGGGRVQLELFQLLCKIWEEEKQPKEWNLGVICPVHKKGSKKKCTNYRGIALLPTAYKVLSYVLLKRLEPYTEKILGDYQCGFRRNRSTVDQIFLLKQLMEKKWEYAQSIHSLFVDFTKAYDSIDREALFTILRNFKIPAKIVSMVEVATKESRMKVRVGGELTEEFAVVTGLKQGDALSPMLFNLALEHVLRGVLELDFGLQLNGKHKVVGYADDLAVLGKTAEEVRKAAKLLDTEAGKIGLRINRGKSEYLHMKRYKDKSVRRQDLHVGDVTYKGVSRFKYLGCTVTDTNTRDEEIDTRIQSFLRCSAALHKVLTSRLLSRNTKLRIYKTVIRPILMYGCEAWTLTQKEESKLLVAERKVLRKIFGPRQRPDGSWRVLKNAELEDLMAGANIVGETKAHRLRWLGHLQRMGEDRSAKRAYMGRPTGRRPVGRPRYRWSDAVEADLRELQVVDWRETALDRQKWRSLVSEAKTHFGSLSQRSNQGYWPGVLVLRSGDGTCVICNYTSRLLGLATHVSWMRKRDLHILTSHIFTYTGDARFSVLHPEPSDDWDLRVDYVQPRDAGVYECQINTEPKINMAVFLTVEGDC</sequence>
<gene>
    <name evidence="3" type="ORF">PLXY2_LOCUS13161</name>
</gene>
<dbReference type="CDD" id="cd01650">
    <property type="entry name" value="RT_nLTR_like"/>
    <property type="match status" value="1"/>
</dbReference>
<protein>
    <submittedName>
        <fullName evidence="3">(diamondback moth) hypothetical protein</fullName>
    </submittedName>
</protein>
<dbReference type="PROSITE" id="PS50835">
    <property type="entry name" value="IG_LIKE"/>
    <property type="match status" value="1"/>
</dbReference>
<dbReference type="Pfam" id="PF00078">
    <property type="entry name" value="RVT_1"/>
    <property type="match status" value="1"/>
</dbReference>
<dbReference type="EMBL" id="CAJHNJ030000088">
    <property type="protein sequence ID" value="CAG9134902.1"/>
    <property type="molecule type" value="Genomic_DNA"/>
</dbReference>
<dbReference type="InterPro" id="IPR013783">
    <property type="entry name" value="Ig-like_fold"/>
</dbReference>
<dbReference type="SMART" id="SM00409">
    <property type="entry name" value="IG"/>
    <property type="match status" value="1"/>
</dbReference>
<dbReference type="PROSITE" id="PS50878">
    <property type="entry name" value="RT_POL"/>
    <property type="match status" value="1"/>
</dbReference>
<dbReference type="Proteomes" id="UP000653454">
    <property type="component" value="Unassembled WGS sequence"/>
</dbReference>
<dbReference type="PANTHER" id="PTHR47027:SF20">
    <property type="entry name" value="REVERSE TRANSCRIPTASE-LIKE PROTEIN WITH RNA-DIRECTED DNA POLYMERASE DOMAIN"/>
    <property type="match status" value="1"/>
</dbReference>
<evidence type="ECO:0000313" key="3">
    <source>
        <dbReference type="EMBL" id="CAG9134902.1"/>
    </source>
</evidence>
<dbReference type="InterPro" id="IPR000477">
    <property type="entry name" value="RT_dom"/>
</dbReference>
<dbReference type="SUPFAM" id="SSF56672">
    <property type="entry name" value="DNA/RNA polymerases"/>
    <property type="match status" value="1"/>
</dbReference>
<feature type="domain" description="Ig-like" evidence="1">
    <location>
        <begin position="771"/>
        <end position="862"/>
    </location>
</feature>
<dbReference type="InterPro" id="IPR003599">
    <property type="entry name" value="Ig_sub"/>
</dbReference>
<dbReference type="InterPro" id="IPR043502">
    <property type="entry name" value="DNA/RNA_pol_sf"/>
</dbReference>
<evidence type="ECO:0000259" key="1">
    <source>
        <dbReference type="PROSITE" id="PS50835"/>
    </source>
</evidence>
<proteinExistence type="predicted"/>
<dbReference type="Gene3D" id="2.60.40.10">
    <property type="entry name" value="Immunoglobulins"/>
    <property type="match status" value="1"/>
</dbReference>
<dbReference type="GO" id="GO:0071897">
    <property type="term" value="P:DNA biosynthetic process"/>
    <property type="evidence" value="ECO:0007669"/>
    <property type="project" value="UniProtKB-ARBA"/>
</dbReference>
<reference evidence="3" key="1">
    <citation type="submission" date="2020-11" db="EMBL/GenBank/DDBJ databases">
        <authorList>
            <person name="Whiteford S."/>
        </authorList>
    </citation>
    <scope>NUCLEOTIDE SEQUENCE</scope>
</reference>
<comment type="caution">
    <text evidence="3">The sequence shown here is derived from an EMBL/GenBank/DDBJ whole genome shotgun (WGS) entry which is preliminary data.</text>
</comment>
<accession>A0A8S4G7I7</accession>